<proteinExistence type="predicted"/>
<reference evidence="1" key="2">
    <citation type="submission" date="2025-09" db="UniProtKB">
        <authorList>
            <consortium name="Ensembl"/>
        </authorList>
    </citation>
    <scope>IDENTIFICATION</scope>
</reference>
<dbReference type="GO" id="GO:2000042">
    <property type="term" value="P:negative regulation of double-strand break repair via homologous recombination"/>
    <property type="evidence" value="ECO:0007669"/>
    <property type="project" value="TreeGrafter"/>
</dbReference>
<dbReference type="AlphaFoldDB" id="A0A3B3ZNB1"/>
<keyword evidence="2" id="KW-1185">Reference proteome</keyword>
<reference evidence="1" key="1">
    <citation type="submission" date="2025-08" db="UniProtKB">
        <authorList>
            <consortium name="Ensembl"/>
        </authorList>
    </citation>
    <scope>IDENTIFICATION</scope>
</reference>
<sequence length="779" mass="86983">MEKLTSQTCFHHHLVSSCGKLIYFHKQGSSGTDSERGEVLFSRLSFKREDNLFLNEANGVAVISTSKGSHLEIIKCRCALHTQKRVIVPCVLVAKHSKKLDDFHYSLLCLTNSNQLEPCLKFKLPYKVKEDVCILEGPTLMWSHADHVWYTSLQTGVVKQIPFHMSRTAIGELPLNRGLFVLGLLSVSESDQEVSSQTCGYFIQDEQKFDGNLVLPHPYISITCCLLVLSAIKTDDVLKTSLVVATSNQQLLYVENGVVKDVCQLPFTQPEDIQLVNTGKNGDLFVISFSDSHVCAVWKDTLSVASKWSEVVSLLVDDFLGIGTDQMLLIFKEIDATSQPLRVFLITDLCGVSYSPMKPPCAQPENYFFTIQALESRLLVLLYELDWNFLNVTTVAALSTVPLSNADNCPPLFAQESLAALWDCDETKDEIEDDKMQDVLTVSSNPQVDKLWHRVTGDRLVVGVILSVDNPEPSVLASHTLPLNAIPHVALRPLICLLLFFLLFLHPEPAAKRSRQQHSTENSHDLNTGRVAVTALAALTPLLNSGRVKCHVMLHYAPTRDSFHPASNPAPTVLHCGQVVLDLHHDVQTQLVSRPEVKTDESLEDLLSLMALLDHWTFHIDSPDYSLGDIVGQIQKRVGCKRIEVSPQHLLINSAGPSAPMLLRWHQITPFQAELSLQMLQFLDLLLASLPGSCTMEPVKATRGQSEAQIFSLALEREITSLRDCVCRDDWQRDVERSKRNLCPLVDVQRYRASTESFFKELLGGDLAALIETQKTLYS</sequence>
<dbReference type="GO" id="GO:0036297">
    <property type="term" value="P:interstrand cross-link repair"/>
    <property type="evidence" value="ECO:0007669"/>
    <property type="project" value="InterPro"/>
</dbReference>
<dbReference type="PANTHER" id="PTHR28450">
    <property type="entry name" value="FANCONI ANEMIA GROUP B PROTEIN"/>
    <property type="match status" value="1"/>
</dbReference>
<dbReference type="PROSITE" id="PS51257">
    <property type="entry name" value="PROKAR_LIPOPROTEIN"/>
    <property type="match status" value="1"/>
</dbReference>
<accession>A0A3B3ZNB1</accession>
<dbReference type="Proteomes" id="UP000261520">
    <property type="component" value="Unplaced"/>
</dbReference>
<dbReference type="PANTHER" id="PTHR28450:SF1">
    <property type="entry name" value="FANCONI ANEMIA GROUP B PROTEIN"/>
    <property type="match status" value="1"/>
</dbReference>
<dbReference type="GO" id="GO:0043240">
    <property type="term" value="C:Fanconi anaemia nuclear complex"/>
    <property type="evidence" value="ECO:0007669"/>
    <property type="project" value="InterPro"/>
</dbReference>
<dbReference type="GO" id="GO:1990414">
    <property type="term" value="P:replication-born double-strand break repair via sister chromatid exchange"/>
    <property type="evidence" value="ECO:0007669"/>
    <property type="project" value="TreeGrafter"/>
</dbReference>
<dbReference type="InterPro" id="IPR033333">
    <property type="entry name" value="FANCB"/>
</dbReference>
<evidence type="ECO:0000313" key="2">
    <source>
        <dbReference type="Proteomes" id="UP000261520"/>
    </source>
</evidence>
<dbReference type="GO" id="GO:1905168">
    <property type="term" value="P:positive regulation of double-strand break repair via homologous recombination"/>
    <property type="evidence" value="ECO:0007669"/>
    <property type="project" value="TreeGrafter"/>
</dbReference>
<name>A0A3B3ZNB1_9GOBI</name>
<dbReference type="STRING" id="409849.ENSPMGP00000006035"/>
<organism evidence="1 2">
    <name type="scientific">Periophthalmus magnuspinnatus</name>
    <dbReference type="NCBI Taxonomy" id="409849"/>
    <lineage>
        <taxon>Eukaryota</taxon>
        <taxon>Metazoa</taxon>
        <taxon>Chordata</taxon>
        <taxon>Craniata</taxon>
        <taxon>Vertebrata</taxon>
        <taxon>Euteleostomi</taxon>
        <taxon>Actinopterygii</taxon>
        <taxon>Neopterygii</taxon>
        <taxon>Teleostei</taxon>
        <taxon>Neoteleostei</taxon>
        <taxon>Acanthomorphata</taxon>
        <taxon>Gobiaria</taxon>
        <taxon>Gobiiformes</taxon>
        <taxon>Gobioidei</taxon>
        <taxon>Gobiidae</taxon>
        <taxon>Oxudercinae</taxon>
        <taxon>Periophthalmus</taxon>
    </lineage>
</organism>
<evidence type="ECO:0000313" key="1">
    <source>
        <dbReference type="Ensembl" id="ENSPMGP00000006035.1"/>
    </source>
</evidence>
<protein>
    <submittedName>
        <fullName evidence="1">Uncharacterized protein</fullName>
    </submittedName>
</protein>
<dbReference type="Ensembl" id="ENSPMGT00000006410.1">
    <property type="protein sequence ID" value="ENSPMGP00000006035.1"/>
    <property type="gene ID" value="ENSPMGG00000005073.1"/>
</dbReference>